<organism evidence="4 5">
    <name type="scientific">Agaricus bisporus var. burnettii (strain JB137-S8 / ATCC MYA-4627 / FGSC 10392)</name>
    <name type="common">White button mushroom</name>
    <dbReference type="NCBI Taxonomy" id="597362"/>
    <lineage>
        <taxon>Eukaryota</taxon>
        <taxon>Fungi</taxon>
        <taxon>Dikarya</taxon>
        <taxon>Basidiomycota</taxon>
        <taxon>Agaricomycotina</taxon>
        <taxon>Agaricomycetes</taxon>
        <taxon>Agaricomycetidae</taxon>
        <taxon>Agaricales</taxon>
        <taxon>Agaricineae</taxon>
        <taxon>Agaricaceae</taxon>
        <taxon>Agaricus</taxon>
    </lineage>
</organism>
<keyword evidence="2" id="KW-0560">Oxidoreductase</keyword>
<dbReference type="InterPro" id="IPR051911">
    <property type="entry name" value="SDR_oxidoreductase"/>
</dbReference>
<evidence type="ECO:0000256" key="3">
    <source>
        <dbReference type="RuleBase" id="RU000363"/>
    </source>
</evidence>
<evidence type="ECO:0000313" key="5">
    <source>
        <dbReference type="Proteomes" id="UP000008493"/>
    </source>
</evidence>
<name>K5VTS0_AGABU</name>
<dbReference type="RefSeq" id="XP_007331685.1">
    <property type="nucleotide sequence ID" value="XM_007331623.1"/>
</dbReference>
<dbReference type="Gene3D" id="3.40.50.720">
    <property type="entry name" value="NAD(P)-binding Rossmann-like Domain"/>
    <property type="match status" value="1"/>
</dbReference>
<reference evidence="5" key="1">
    <citation type="journal article" date="2012" name="Proc. Natl. Acad. Sci. U.S.A.">
        <title>Genome sequence of the button mushroom Agaricus bisporus reveals mechanisms governing adaptation to a humic-rich ecological niche.</title>
        <authorList>
            <person name="Morin E."/>
            <person name="Kohler A."/>
            <person name="Baker A.R."/>
            <person name="Foulongne-Oriol M."/>
            <person name="Lombard V."/>
            <person name="Nagy L.G."/>
            <person name="Ohm R.A."/>
            <person name="Patyshakuliyeva A."/>
            <person name="Brun A."/>
            <person name="Aerts A.L."/>
            <person name="Bailey A.M."/>
            <person name="Billette C."/>
            <person name="Coutinho P.M."/>
            <person name="Deakin G."/>
            <person name="Doddapaneni H."/>
            <person name="Floudas D."/>
            <person name="Grimwood J."/>
            <person name="Hilden K."/>
            <person name="Kuees U."/>
            <person name="LaButti K.M."/>
            <person name="Lapidus A."/>
            <person name="Lindquist E.A."/>
            <person name="Lucas S.M."/>
            <person name="Murat C."/>
            <person name="Riley R.W."/>
            <person name="Salamov A.A."/>
            <person name="Schmutz J."/>
            <person name="Subramanian V."/>
            <person name="Woesten H.A.B."/>
            <person name="Xu J."/>
            <person name="Eastwood D.C."/>
            <person name="Foster G.D."/>
            <person name="Sonnenberg A.S."/>
            <person name="Cullen D."/>
            <person name="de Vries R.P."/>
            <person name="Lundell T."/>
            <person name="Hibbett D.S."/>
            <person name="Henrissat B."/>
            <person name="Burton K.S."/>
            <person name="Kerrigan R.W."/>
            <person name="Challen M.P."/>
            <person name="Grigoriev I.V."/>
            <person name="Martin F."/>
        </authorList>
    </citation>
    <scope>NUCLEOTIDE SEQUENCE [LARGE SCALE GENOMIC DNA]</scope>
    <source>
        <strain evidence="5">JB137-S8 / ATCC MYA-4627 / FGSC 10392</strain>
    </source>
</reference>
<dbReference type="Proteomes" id="UP000008493">
    <property type="component" value="Unassembled WGS sequence"/>
</dbReference>
<dbReference type="PANTHER" id="PTHR43976:SF16">
    <property type="entry name" value="SHORT-CHAIN DEHYDROGENASE_REDUCTASE FAMILY PROTEIN"/>
    <property type="match status" value="1"/>
</dbReference>
<dbReference type="eggNOG" id="KOG1205">
    <property type="taxonomic scope" value="Eukaryota"/>
</dbReference>
<dbReference type="HOGENOM" id="CLU_010194_2_9_1"/>
<gene>
    <name evidence="4" type="ORF">AGABI1DRAFT_115081</name>
</gene>
<protein>
    <recommendedName>
        <fullName evidence="6">NAD(P)-binding protein</fullName>
    </recommendedName>
</protein>
<dbReference type="STRING" id="597362.K5VTS0"/>
<keyword evidence="5" id="KW-1185">Reference proteome</keyword>
<evidence type="ECO:0000256" key="1">
    <source>
        <dbReference type="ARBA" id="ARBA00006484"/>
    </source>
</evidence>
<dbReference type="InterPro" id="IPR002347">
    <property type="entry name" value="SDR_fam"/>
</dbReference>
<dbReference type="Pfam" id="PF00106">
    <property type="entry name" value="adh_short"/>
    <property type="match status" value="1"/>
</dbReference>
<dbReference type="AlphaFoldDB" id="K5VTS0"/>
<dbReference type="OrthoDB" id="1274115at2759"/>
<comment type="similarity">
    <text evidence="1 3">Belongs to the short-chain dehydrogenases/reductases (SDR) family.</text>
</comment>
<dbReference type="InParanoid" id="K5VTS0"/>
<evidence type="ECO:0000256" key="2">
    <source>
        <dbReference type="ARBA" id="ARBA00023002"/>
    </source>
</evidence>
<dbReference type="PANTHER" id="PTHR43976">
    <property type="entry name" value="SHORT CHAIN DEHYDROGENASE"/>
    <property type="match status" value="1"/>
</dbReference>
<sequence>MLLESKPLTWFITGASSGFGYRLSLIALHRGDNVLATTRSFSNIQKLIDEVDSSQRKRLKVFEMQLSDNEERMRTLVKDAVGVWGSVDVLVNNAGWAWRGMLEESGTSVIQRLIDENVMGTLKLTFALLPYMRNQRSGTIITIGSRSAWRTELPSIGSYAMVKASLRVFMDNLHTELSPFNIRTLLIEPGSFRTENIYATGWNTTHLFHDYDTLRQSAQEAFQNIQGNEPGDPYKAMQIVVDIVHGEGVAEGKTGWPRYLVLGSDAETNVRDKCKLMLDVLDEWEDVVKGVSFE</sequence>
<dbReference type="PRINTS" id="PR00081">
    <property type="entry name" value="GDHRDH"/>
</dbReference>
<proteinExistence type="inferred from homology"/>
<evidence type="ECO:0008006" key="6">
    <source>
        <dbReference type="Google" id="ProtNLM"/>
    </source>
</evidence>
<dbReference type="FunCoup" id="K5VTS0">
    <property type="interactions" value="286"/>
</dbReference>
<dbReference type="PRINTS" id="PR00080">
    <property type="entry name" value="SDRFAMILY"/>
</dbReference>
<dbReference type="KEGG" id="abp:AGABI1DRAFT115081"/>
<accession>K5VTS0</accession>
<dbReference type="OMA" id="NIYATGW"/>
<dbReference type="InterPro" id="IPR036291">
    <property type="entry name" value="NAD(P)-bd_dom_sf"/>
</dbReference>
<dbReference type="GeneID" id="18824590"/>
<dbReference type="EMBL" id="JH971394">
    <property type="protein sequence ID" value="EKM77864.1"/>
    <property type="molecule type" value="Genomic_DNA"/>
</dbReference>
<dbReference type="GO" id="GO:0016491">
    <property type="term" value="F:oxidoreductase activity"/>
    <property type="evidence" value="ECO:0007669"/>
    <property type="project" value="UniProtKB-KW"/>
</dbReference>
<evidence type="ECO:0000313" key="4">
    <source>
        <dbReference type="EMBL" id="EKM77864.1"/>
    </source>
</evidence>
<dbReference type="SUPFAM" id="SSF51735">
    <property type="entry name" value="NAD(P)-binding Rossmann-fold domains"/>
    <property type="match status" value="1"/>
</dbReference>